<reference evidence="2 3" key="1">
    <citation type="submission" date="2020-07" db="EMBL/GenBank/DDBJ databases">
        <title>Telomere length de novo assembly of all 7 chromosomes of the fungus, Metarhizium brunneum, using a novel assembly pipeline.</title>
        <authorList>
            <person name="Saud z."/>
            <person name="Kortsinoglou A."/>
            <person name="Kouvelis V.N."/>
            <person name="Butt T.M."/>
        </authorList>
    </citation>
    <scope>NUCLEOTIDE SEQUENCE [LARGE SCALE GENOMIC DNA]</scope>
    <source>
        <strain evidence="2 3">4556</strain>
    </source>
</reference>
<dbReference type="InterPro" id="IPR032567">
    <property type="entry name" value="RTL1-rel"/>
</dbReference>
<organism evidence="2 3">
    <name type="scientific">Metarhizium brunneum</name>
    <dbReference type="NCBI Taxonomy" id="500148"/>
    <lineage>
        <taxon>Eukaryota</taxon>
        <taxon>Fungi</taxon>
        <taxon>Dikarya</taxon>
        <taxon>Ascomycota</taxon>
        <taxon>Pezizomycotina</taxon>
        <taxon>Sordariomycetes</taxon>
        <taxon>Hypocreomycetidae</taxon>
        <taxon>Hypocreales</taxon>
        <taxon>Clavicipitaceae</taxon>
        <taxon>Metarhizium</taxon>
    </lineage>
</organism>
<name>A0A7D5UXY2_9HYPO</name>
<accession>A0A7D5UXY2</accession>
<dbReference type="RefSeq" id="XP_014539369.1">
    <property type="nucleotide sequence ID" value="XM_014683883.1"/>
</dbReference>
<dbReference type="EMBL" id="CP058934">
    <property type="protein sequence ID" value="QLI69994.1"/>
    <property type="molecule type" value="Genomic_DNA"/>
</dbReference>
<dbReference type="Proteomes" id="UP000510686">
    <property type="component" value="Chromosome 3"/>
</dbReference>
<dbReference type="PANTHER" id="PTHR15503">
    <property type="entry name" value="LDOC1 RELATED"/>
    <property type="match status" value="1"/>
</dbReference>
<dbReference type="OrthoDB" id="5151719at2759"/>
<dbReference type="KEGG" id="mbrn:26247847"/>
<protein>
    <submittedName>
        <fullName evidence="2">Retrotransposon-like protein 1</fullName>
    </submittedName>
</protein>
<dbReference type="AlphaFoldDB" id="A0A7D5UXY2"/>
<dbReference type="InterPro" id="IPR005162">
    <property type="entry name" value="Retrotrans_gag_dom"/>
</dbReference>
<feature type="domain" description="Retrotransposon gag" evidence="1">
    <location>
        <begin position="84"/>
        <end position="181"/>
    </location>
</feature>
<proteinExistence type="predicted"/>
<keyword evidence="3" id="KW-1185">Reference proteome</keyword>
<dbReference type="PANTHER" id="PTHR15503:SF22">
    <property type="entry name" value="TRANSPOSON TY3-I GAG POLYPROTEIN"/>
    <property type="match status" value="1"/>
</dbReference>
<evidence type="ECO:0000259" key="1">
    <source>
        <dbReference type="Pfam" id="PF03732"/>
    </source>
</evidence>
<sequence length="224" mass="25968">MLAEIIRLQERVQQIEEERQEQATTTTTIKKDLGEILKPRAPGPYNGSPGALQEFLTQLRAYHQQFPNKMEESSVKVLHTGGCITGVALAWFEPIIRDYLNKEKDNRKEETNTIFESYDEFKKAIKKAFGTVDEARAAEYYINGLKQKGSASDYTARFRQLASQLNWEDEPLMSAFYKELKEEVKDKLYKENRPDNLSDYIAMAVRIDNKQYQQRIQKKQGKGT</sequence>
<evidence type="ECO:0000313" key="3">
    <source>
        <dbReference type="Proteomes" id="UP000510686"/>
    </source>
</evidence>
<evidence type="ECO:0000313" key="2">
    <source>
        <dbReference type="EMBL" id="QLI69994.1"/>
    </source>
</evidence>
<dbReference type="Pfam" id="PF03732">
    <property type="entry name" value="Retrotrans_gag"/>
    <property type="match status" value="1"/>
</dbReference>
<dbReference type="GeneID" id="26247847"/>
<gene>
    <name evidence="2" type="primary">RTL1_1</name>
    <name evidence="2" type="ORF">G6M90_00g066550</name>
</gene>